<sequence>MSPLPDDLLPEILLRLPVKSLFRFKCVSKSWLSLKYSISDPHSEKKHFELGAACTHRVMVIAPEALHALSIDSEPSPQDDSTSDKMEMDFLHHELEPCFDPFFFLFDPAEGFFYLREMFLLKIIVCGTHRMVSTKT</sequence>
<feature type="domain" description="F-box" evidence="1">
    <location>
        <begin position="1"/>
        <end position="34"/>
    </location>
</feature>
<dbReference type="Gene3D" id="1.20.1280.50">
    <property type="match status" value="1"/>
</dbReference>
<reference evidence="2 3" key="1">
    <citation type="submission" date="2019-01" db="EMBL/GenBank/DDBJ databases">
        <title>Sequencing of cultivated peanut Arachis hypogaea provides insights into genome evolution and oil improvement.</title>
        <authorList>
            <person name="Chen X."/>
        </authorList>
    </citation>
    <scope>NUCLEOTIDE SEQUENCE [LARGE SCALE GENOMIC DNA]</scope>
    <source>
        <strain evidence="3">cv. Fuhuasheng</strain>
        <tissue evidence="2">Leaves</tissue>
    </source>
</reference>
<dbReference type="PANTHER" id="PTHR31672:SF13">
    <property type="entry name" value="F-BOX PROTEIN CPR30-LIKE"/>
    <property type="match status" value="1"/>
</dbReference>
<comment type="caution">
    <text evidence="2">The sequence shown here is derived from an EMBL/GenBank/DDBJ whole genome shotgun (WGS) entry which is preliminary data.</text>
</comment>
<protein>
    <recommendedName>
        <fullName evidence="1">F-box domain-containing protein</fullName>
    </recommendedName>
</protein>
<evidence type="ECO:0000313" key="2">
    <source>
        <dbReference type="EMBL" id="RYR33994.1"/>
    </source>
</evidence>
<dbReference type="Proteomes" id="UP000289738">
    <property type="component" value="Chromosome A10"/>
</dbReference>
<dbReference type="STRING" id="3818.A0A445B5P2"/>
<dbReference type="PANTHER" id="PTHR31672">
    <property type="entry name" value="BNACNNG10540D PROTEIN"/>
    <property type="match status" value="1"/>
</dbReference>
<keyword evidence="3" id="KW-1185">Reference proteome</keyword>
<dbReference type="SMART" id="SM00256">
    <property type="entry name" value="FBOX"/>
    <property type="match status" value="1"/>
</dbReference>
<dbReference type="InterPro" id="IPR036047">
    <property type="entry name" value="F-box-like_dom_sf"/>
</dbReference>
<name>A0A445B5P2_ARAHY</name>
<dbReference type="EMBL" id="SDMP01000010">
    <property type="protein sequence ID" value="RYR33994.1"/>
    <property type="molecule type" value="Genomic_DNA"/>
</dbReference>
<gene>
    <name evidence="2" type="ORF">Ahy_A10g048697</name>
</gene>
<proteinExistence type="predicted"/>
<evidence type="ECO:0000259" key="1">
    <source>
        <dbReference type="PROSITE" id="PS50181"/>
    </source>
</evidence>
<dbReference type="Pfam" id="PF00646">
    <property type="entry name" value="F-box"/>
    <property type="match status" value="1"/>
</dbReference>
<evidence type="ECO:0000313" key="3">
    <source>
        <dbReference type="Proteomes" id="UP000289738"/>
    </source>
</evidence>
<dbReference type="InterPro" id="IPR001810">
    <property type="entry name" value="F-box_dom"/>
</dbReference>
<dbReference type="SUPFAM" id="SSF81383">
    <property type="entry name" value="F-box domain"/>
    <property type="match status" value="1"/>
</dbReference>
<dbReference type="AlphaFoldDB" id="A0A445B5P2"/>
<dbReference type="PROSITE" id="PS50181">
    <property type="entry name" value="FBOX"/>
    <property type="match status" value="1"/>
</dbReference>
<dbReference type="CDD" id="cd22157">
    <property type="entry name" value="F-box_AtFBW1-like"/>
    <property type="match status" value="1"/>
</dbReference>
<organism evidence="2 3">
    <name type="scientific">Arachis hypogaea</name>
    <name type="common">Peanut</name>
    <dbReference type="NCBI Taxonomy" id="3818"/>
    <lineage>
        <taxon>Eukaryota</taxon>
        <taxon>Viridiplantae</taxon>
        <taxon>Streptophyta</taxon>
        <taxon>Embryophyta</taxon>
        <taxon>Tracheophyta</taxon>
        <taxon>Spermatophyta</taxon>
        <taxon>Magnoliopsida</taxon>
        <taxon>eudicotyledons</taxon>
        <taxon>Gunneridae</taxon>
        <taxon>Pentapetalae</taxon>
        <taxon>rosids</taxon>
        <taxon>fabids</taxon>
        <taxon>Fabales</taxon>
        <taxon>Fabaceae</taxon>
        <taxon>Papilionoideae</taxon>
        <taxon>50 kb inversion clade</taxon>
        <taxon>dalbergioids sensu lato</taxon>
        <taxon>Dalbergieae</taxon>
        <taxon>Pterocarpus clade</taxon>
        <taxon>Arachis</taxon>
    </lineage>
</organism>
<accession>A0A445B5P2</accession>
<dbReference type="InterPro" id="IPR050796">
    <property type="entry name" value="SCF_F-box_component"/>
</dbReference>